<evidence type="ECO:0000313" key="1">
    <source>
        <dbReference type="Proteomes" id="UP000035680"/>
    </source>
</evidence>
<dbReference type="Proteomes" id="UP000035680">
    <property type="component" value="Unassembled WGS sequence"/>
</dbReference>
<keyword evidence="1" id="KW-1185">Reference proteome</keyword>
<reference evidence="1" key="1">
    <citation type="submission" date="2014-07" db="EMBL/GenBank/DDBJ databases">
        <authorList>
            <person name="Martin A.A"/>
            <person name="De Silva N."/>
        </authorList>
    </citation>
    <scope>NUCLEOTIDE SEQUENCE</scope>
</reference>
<protein>
    <submittedName>
        <fullName evidence="2">Radical SAM protein</fullName>
    </submittedName>
</protein>
<evidence type="ECO:0000313" key="2">
    <source>
        <dbReference type="WBParaSite" id="SVE_0384800.1"/>
    </source>
</evidence>
<reference evidence="2" key="2">
    <citation type="submission" date="2015-08" db="UniProtKB">
        <authorList>
            <consortium name="WormBaseParasite"/>
        </authorList>
    </citation>
    <scope>IDENTIFICATION</scope>
</reference>
<accession>A0A0K0F4V8</accession>
<dbReference type="WBParaSite" id="SVE_0384800.1">
    <property type="protein sequence ID" value="SVE_0384800.1"/>
    <property type="gene ID" value="SVE_0384800"/>
</dbReference>
<dbReference type="AlphaFoldDB" id="A0A0K0F4V8"/>
<name>A0A0K0F4V8_STRVS</name>
<organism evidence="1 2">
    <name type="scientific">Strongyloides venezuelensis</name>
    <name type="common">Threadworm</name>
    <dbReference type="NCBI Taxonomy" id="75913"/>
    <lineage>
        <taxon>Eukaryota</taxon>
        <taxon>Metazoa</taxon>
        <taxon>Ecdysozoa</taxon>
        <taxon>Nematoda</taxon>
        <taxon>Chromadorea</taxon>
        <taxon>Rhabditida</taxon>
        <taxon>Tylenchina</taxon>
        <taxon>Panagrolaimomorpha</taxon>
        <taxon>Strongyloidoidea</taxon>
        <taxon>Strongyloididae</taxon>
        <taxon>Strongyloides</taxon>
    </lineage>
</organism>
<sequence>MLVGNRALYSIDLSINKWKKEDNVSFIKKLTEELNLECTTRKDVKNLEFRFRGDTDYIILDVLNYMKHDNITKISLPVNCFTYPSNKYDMLNGNIFNRFSNLNDFTVTCPKVSNYDYSDFSYNEDVFDKFFQQFSTVKDAKISIESFISSDNTNEKEADHFIEIINIITKHDVKVKLRITVKCPEFGGQCEVCTYTIEHLSPIKQYFTATYGVVTCHKQLLHSIKILETSKNLN</sequence>
<proteinExistence type="predicted"/>